<dbReference type="GO" id="GO:0016853">
    <property type="term" value="F:isomerase activity"/>
    <property type="evidence" value="ECO:0007669"/>
    <property type="project" value="UniProtKB-KW"/>
</dbReference>
<name>A0ABV9JL89_9GAMM</name>
<protein>
    <submittedName>
        <fullName evidence="2">Sugar phosphate isomerase/epimerase family protein</fullName>
    </submittedName>
</protein>
<dbReference type="PANTHER" id="PTHR12110:SF41">
    <property type="entry name" value="INOSOSE DEHYDRATASE"/>
    <property type="match status" value="1"/>
</dbReference>
<sequence length="291" mass="32113">MNNALSPPSLQDPSRRKLLKYSLLGLGTAALASPLSQAFAGSPAHKLQAGLQLYTVRDLMGQSVADTLKLVAGIGYKEVEFAGYFNLKAKEIRQILDSEGLTAPSAHVPLEVLQAQLDQVIEDAKIVGHHFIVLPYLTEPQRQTIDQYKSYAAFLNKAGEACKKAGLQMAYHNHDFEFQPINGQVPYDILLKETDADLVKLELDLFWTIKAGLSPLQLFERAPGRFAMWHVKDMSQKGDMVDVGTGVIDFAPIIAKGELAGVKHAFIEHDNSDNRVRTIKQGFDSLSKLLK</sequence>
<dbReference type="InterPro" id="IPR013022">
    <property type="entry name" value="Xyl_isomerase-like_TIM-brl"/>
</dbReference>
<evidence type="ECO:0000313" key="2">
    <source>
        <dbReference type="EMBL" id="MFC4654959.1"/>
    </source>
</evidence>
<keyword evidence="3" id="KW-1185">Reference proteome</keyword>
<dbReference type="RefSeq" id="WP_377333161.1">
    <property type="nucleotide sequence ID" value="NZ_JBHSGB010000006.1"/>
</dbReference>
<dbReference type="Pfam" id="PF01261">
    <property type="entry name" value="AP_endonuc_2"/>
    <property type="match status" value="1"/>
</dbReference>
<dbReference type="InterPro" id="IPR006311">
    <property type="entry name" value="TAT_signal"/>
</dbReference>
<dbReference type="EMBL" id="JBHSGB010000006">
    <property type="protein sequence ID" value="MFC4654959.1"/>
    <property type="molecule type" value="Genomic_DNA"/>
</dbReference>
<proteinExistence type="predicted"/>
<keyword evidence="2" id="KW-0413">Isomerase</keyword>
<feature type="domain" description="Xylose isomerase-like TIM barrel" evidence="1">
    <location>
        <begin position="69"/>
        <end position="285"/>
    </location>
</feature>
<dbReference type="PROSITE" id="PS51318">
    <property type="entry name" value="TAT"/>
    <property type="match status" value="1"/>
</dbReference>
<evidence type="ECO:0000259" key="1">
    <source>
        <dbReference type="Pfam" id="PF01261"/>
    </source>
</evidence>
<dbReference type="Proteomes" id="UP001595962">
    <property type="component" value="Unassembled WGS sequence"/>
</dbReference>
<dbReference type="PANTHER" id="PTHR12110">
    <property type="entry name" value="HYDROXYPYRUVATE ISOMERASE"/>
    <property type="match status" value="1"/>
</dbReference>
<gene>
    <name evidence="2" type="ORF">ACFO3I_08035</name>
</gene>
<dbReference type="Gene3D" id="3.20.20.150">
    <property type="entry name" value="Divalent-metal-dependent TIM barrel enzymes"/>
    <property type="match status" value="1"/>
</dbReference>
<reference evidence="3" key="1">
    <citation type="journal article" date="2019" name="Int. J. Syst. Evol. Microbiol.">
        <title>The Global Catalogue of Microorganisms (GCM) 10K type strain sequencing project: providing services to taxonomists for standard genome sequencing and annotation.</title>
        <authorList>
            <consortium name="The Broad Institute Genomics Platform"/>
            <consortium name="The Broad Institute Genome Sequencing Center for Infectious Disease"/>
            <person name="Wu L."/>
            <person name="Ma J."/>
        </authorList>
    </citation>
    <scope>NUCLEOTIDE SEQUENCE [LARGE SCALE GENOMIC DNA]</scope>
    <source>
        <strain evidence="3">DT28</strain>
    </source>
</reference>
<comment type="caution">
    <text evidence="2">The sequence shown here is derived from an EMBL/GenBank/DDBJ whole genome shotgun (WGS) entry which is preliminary data.</text>
</comment>
<dbReference type="InterPro" id="IPR050312">
    <property type="entry name" value="IolE/XylAMocC-like"/>
</dbReference>
<dbReference type="InterPro" id="IPR036237">
    <property type="entry name" value="Xyl_isomerase-like_sf"/>
</dbReference>
<dbReference type="SUPFAM" id="SSF51658">
    <property type="entry name" value="Xylose isomerase-like"/>
    <property type="match status" value="1"/>
</dbReference>
<evidence type="ECO:0000313" key="3">
    <source>
        <dbReference type="Proteomes" id="UP001595962"/>
    </source>
</evidence>
<accession>A0ABV9JL89</accession>
<organism evidence="2 3">
    <name type="scientific">Rheinheimera marina</name>
    <dbReference type="NCBI Taxonomy" id="1774958"/>
    <lineage>
        <taxon>Bacteria</taxon>
        <taxon>Pseudomonadati</taxon>
        <taxon>Pseudomonadota</taxon>
        <taxon>Gammaproteobacteria</taxon>
        <taxon>Chromatiales</taxon>
        <taxon>Chromatiaceae</taxon>
        <taxon>Rheinheimera</taxon>
    </lineage>
</organism>